<evidence type="ECO:0000313" key="2">
    <source>
        <dbReference type="EMBL" id="KAF7347945.1"/>
    </source>
</evidence>
<name>A0A8H6XX98_9AGAR</name>
<proteinExistence type="predicted"/>
<feature type="region of interest" description="Disordered" evidence="1">
    <location>
        <begin position="54"/>
        <end position="73"/>
    </location>
</feature>
<organism evidence="2 3">
    <name type="scientific">Mycena sanguinolenta</name>
    <dbReference type="NCBI Taxonomy" id="230812"/>
    <lineage>
        <taxon>Eukaryota</taxon>
        <taxon>Fungi</taxon>
        <taxon>Dikarya</taxon>
        <taxon>Basidiomycota</taxon>
        <taxon>Agaricomycotina</taxon>
        <taxon>Agaricomycetes</taxon>
        <taxon>Agaricomycetidae</taxon>
        <taxon>Agaricales</taxon>
        <taxon>Marasmiineae</taxon>
        <taxon>Mycenaceae</taxon>
        <taxon>Mycena</taxon>
    </lineage>
</organism>
<dbReference type="EMBL" id="JACAZH010000017">
    <property type="protein sequence ID" value="KAF7347945.1"/>
    <property type="molecule type" value="Genomic_DNA"/>
</dbReference>
<evidence type="ECO:0000313" key="3">
    <source>
        <dbReference type="Proteomes" id="UP000623467"/>
    </source>
</evidence>
<gene>
    <name evidence="2" type="ORF">MSAN_01746500</name>
</gene>
<dbReference type="AlphaFoldDB" id="A0A8H6XX98"/>
<dbReference type="Proteomes" id="UP000623467">
    <property type="component" value="Unassembled WGS sequence"/>
</dbReference>
<comment type="caution">
    <text evidence="2">The sequence shown here is derived from an EMBL/GenBank/DDBJ whole genome shotgun (WGS) entry which is preliminary data.</text>
</comment>
<accession>A0A8H6XX98</accession>
<evidence type="ECO:0000256" key="1">
    <source>
        <dbReference type="SAM" id="MobiDB-lite"/>
    </source>
</evidence>
<protein>
    <submittedName>
        <fullName evidence="2">Uncharacterized protein</fullName>
    </submittedName>
</protein>
<keyword evidence="3" id="KW-1185">Reference proteome</keyword>
<reference evidence="2" key="1">
    <citation type="submission" date="2020-05" db="EMBL/GenBank/DDBJ databases">
        <title>Mycena genomes resolve the evolution of fungal bioluminescence.</title>
        <authorList>
            <person name="Tsai I.J."/>
        </authorList>
    </citation>
    <scope>NUCLEOTIDE SEQUENCE</scope>
    <source>
        <strain evidence="2">160909Yilan</strain>
    </source>
</reference>
<feature type="region of interest" description="Disordered" evidence="1">
    <location>
        <begin position="1"/>
        <end position="27"/>
    </location>
</feature>
<feature type="compositionally biased region" description="Pro residues" evidence="1">
    <location>
        <begin position="60"/>
        <end position="69"/>
    </location>
</feature>
<sequence>MSVNASSASVPTPSIADGSNTNPPTRTVSLVPTEILSTSSRENVLEQADLATFFGSNAPPTAPSQPPVPATHQWTPDAAKKEFLSLVALSEIPPSDKRYDGKTETRGLQRDVHALTQATADIVATVVEARMETVDIVTELEARVTTIESRLKAAVPDAAAQRDNIYVNERLDLLGVEMTRIDSQVGAIFSAVNSLVVRVDSLTAAPPAAAALPAPAAALPSTGAALPVAAAAVPAAALVPVHAVPALLPPVPAAPPMPEAPAVAAFAPAPANAHAAASVTYKRPHSPSEDDNVRNVRQHLATAPTATVPPPAAFAAPVVQQYVPAAPPMATYAHMAPTYAPAAPAAPYAAAAPIAPPYAASVPIASAYAAAPQPVIPPYAAPLSTPTLQPIAPPPVPTYATAAPAPQAVAPAPAPQPVMTAPHVAVAYPVSISAPVSIVPTATNAPPALPPVDPSREVRFGPAAWGKNISGEASTVIKTVLPAAKGIMRSFRARKGPDQLTIIGCFESAEIVNWFIPAFNASRVAPYSTIFASPNV</sequence>
<dbReference type="OrthoDB" id="3045370at2759"/>